<dbReference type="OrthoDB" id="9991317at2759"/>
<protein>
    <recommendedName>
        <fullName evidence="4">CHAT domain-containing protein</fullName>
    </recommendedName>
</protein>
<comment type="caution">
    <text evidence="2">The sequence shown here is derived from an EMBL/GenBank/DDBJ whole genome shotgun (WGS) entry which is preliminary data.</text>
</comment>
<name>A0A8H7AAU9_9EURO</name>
<accession>A0A8H7AAU9</accession>
<evidence type="ECO:0000313" key="2">
    <source>
        <dbReference type="EMBL" id="KAF7503721.1"/>
    </source>
</evidence>
<evidence type="ECO:0000313" key="3">
    <source>
        <dbReference type="Proteomes" id="UP000606974"/>
    </source>
</evidence>
<sequence length="411" mass="45581">MTSEGPNRAEALNYLGLHLAERYKKTGEVIDMDEAIRVTRNAADTTPKGLQRARFLRNLALYLGDRWAKLQTMASIDEAIKAAEERFSRTNAAHDLQRAIRCHQSALRQANAHLVTRIEAGIDVLQCCALNSDWQQAYEALYVAVGLVPMLTLRSLPNSDKQHLLSQVVGLASDAAAVAFNAAKGSHVALELLEQGRGLLVTSLEEMWTDILVFREKHPLLAEEFVRLQGELNLQITREKLYPQPDRGSPFQVRTAQLYEADNAFDQLLGDIRSRPGFTNFLRPPSIAEMQAAANGGPIIVINVSEYRCDAILVELNQIRVLTLPNLRSYEVDEKILQGNLGTPHVLAWLWDVVAKPVLDALGYICCPLTGSLAACMVGPYRLSEQISSARGRTSRRGLRRSGARQGHVIL</sequence>
<gene>
    <name evidence="2" type="ORF">GJ744_003346</name>
</gene>
<feature type="region of interest" description="Disordered" evidence="1">
    <location>
        <begin position="392"/>
        <end position="411"/>
    </location>
</feature>
<dbReference type="EMBL" id="JAACFV010000165">
    <property type="protein sequence ID" value="KAF7503721.1"/>
    <property type="molecule type" value="Genomic_DNA"/>
</dbReference>
<dbReference type="AlphaFoldDB" id="A0A8H7AAU9"/>
<proteinExistence type="predicted"/>
<keyword evidence="3" id="KW-1185">Reference proteome</keyword>
<feature type="compositionally biased region" description="Basic residues" evidence="1">
    <location>
        <begin position="393"/>
        <end position="403"/>
    </location>
</feature>
<organism evidence="2 3">
    <name type="scientific">Endocarpon pusillum</name>
    <dbReference type="NCBI Taxonomy" id="364733"/>
    <lineage>
        <taxon>Eukaryota</taxon>
        <taxon>Fungi</taxon>
        <taxon>Dikarya</taxon>
        <taxon>Ascomycota</taxon>
        <taxon>Pezizomycotina</taxon>
        <taxon>Eurotiomycetes</taxon>
        <taxon>Chaetothyriomycetidae</taxon>
        <taxon>Verrucariales</taxon>
        <taxon>Verrucariaceae</taxon>
        <taxon>Endocarpon</taxon>
    </lineage>
</organism>
<dbReference type="Proteomes" id="UP000606974">
    <property type="component" value="Unassembled WGS sequence"/>
</dbReference>
<evidence type="ECO:0008006" key="4">
    <source>
        <dbReference type="Google" id="ProtNLM"/>
    </source>
</evidence>
<evidence type="ECO:0000256" key="1">
    <source>
        <dbReference type="SAM" id="MobiDB-lite"/>
    </source>
</evidence>
<reference evidence="2" key="1">
    <citation type="submission" date="2020-02" db="EMBL/GenBank/DDBJ databases">
        <authorList>
            <person name="Palmer J.M."/>
        </authorList>
    </citation>
    <scope>NUCLEOTIDE SEQUENCE</scope>
    <source>
        <strain evidence="2">EPUS1.4</strain>
        <tissue evidence="2">Thallus</tissue>
    </source>
</reference>